<comment type="caution">
    <text evidence="1">The sequence shown here is derived from an EMBL/GenBank/DDBJ whole genome shotgun (WGS) entry which is preliminary data.</text>
</comment>
<dbReference type="Proteomes" id="UP000757435">
    <property type="component" value="Unassembled WGS sequence"/>
</dbReference>
<evidence type="ECO:0000313" key="1">
    <source>
        <dbReference type="EMBL" id="MBW4658310.1"/>
    </source>
</evidence>
<dbReference type="Pfam" id="PF05534">
    <property type="entry name" value="HicB"/>
    <property type="match status" value="1"/>
</dbReference>
<evidence type="ECO:0000313" key="2">
    <source>
        <dbReference type="Proteomes" id="UP000757435"/>
    </source>
</evidence>
<gene>
    <name evidence="1" type="ORF">KME15_06525</name>
</gene>
<name>A0A951ULI1_9CYAN</name>
<dbReference type="InterPro" id="IPR035069">
    <property type="entry name" value="TTHA1013/TTHA0281-like"/>
</dbReference>
<accession>A0A951ULI1</accession>
<reference evidence="1" key="2">
    <citation type="journal article" date="2022" name="Microbiol. Resour. Announc.">
        <title>Metagenome Sequencing to Explore Phylogenomics of Terrestrial Cyanobacteria.</title>
        <authorList>
            <person name="Ward R.D."/>
            <person name="Stajich J.E."/>
            <person name="Johansen J.R."/>
            <person name="Huntemann M."/>
            <person name="Clum A."/>
            <person name="Foster B."/>
            <person name="Foster B."/>
            <person name="Roux S."/>
            <person name="Palaniappan K."/>
            <person name="Varghese N."/>
            <person name="Mukherjee S."/>
            <person name="Reddy T.B.K."/>
            <person name="Daum C."/>
            <person name="Copeland A."/>
            <person name="Chen I.A."/>
            <person name="Ivanova N.N."/>
            <person name="Kyrpides N.C."/>
            <person name="Shapiro N."/>
            <person name="Eloe-Fadrosh E.A."/>
            <person name="Pietrasiak N."/>
        </authorList>
    </citation>
    <scope>NUCLEOTIDE SEQUENCE</scope>
    <source>
        <strain evidence="1">UHER 2000/2452</strain>
    </source>
</reference>
<dbReference type="InterPro" id="IPR008651">
    <property type="entry name" value="Uncharacterised_HicB"/>
</dbReference>
<dbReference type="AlphaFoldDB" id="A0A951ULI1"/>
<sequence>MLQYRGYKAKVDVNQETGKLLGKVLDIADEIPFEGETFKAVEQEFRKSIDAYLEFCSKLGKEPAKPFPGKYLFRTTPEIHREIYLAASLKDQSVNAWTEAVLSEAAREELNNKTKQSLGARTDRTLSLQPLVEESTKFAELIQVVSPYLKNRDFDSTMQLIQSLEKLWLDVEDLHPALNVEEPEQMSDFLIAVLTFFQSLTKDNAVVQQTQGKEIKSVETVKAAKSADYQGIDVSRDISDSVYI</sequence>
<reference evidence="1" key="1">
    <citation type="submission" date="2021-05" db="EMBL/GenBank/DDBJ databases">
        <authorList>
            <person name="Pietrasiak N."/>
            <person name="Ward R."/>
            <person name="Stajich J.E."/>
            <person name="Kurbessoian T."/>
        </authorList>
    </citation>
    <scope>NUCLEOTIDE SEQUENCE</scope>
    <source>
        <strain evidence="1">UHER 2000/2452</strain>
    </source>
</reference>
<dbReference type="EMBL" id="JAHHHD010000005">
    <property type="protein sequence ID" value="MBW4658310.1"/>
    <property type="molecule type" value="Genomic_DNA"/>
</dbReference>
<organism evidence="1 2">
    <name type="scientific">Drouetiella hepatica Uher 2000/2452</name>
    <dbReference type="NCBI Taxonomy" id="904376"/>
    <lineage>
        <taxon>Bacteria</taxon>
        <taxon>Bacillati</taxon>
        <taxon>Cyanobacteriota</taxon>
        <taxon>Cyanophyceae</taxon>
        <taxon>Oculatellales</taxon>
        <taxon>Oculatellaceae</taxon>
        <taxon>Drouetiella</taxon>
    </lineage>
</organism>
<proteinExistence type="predicted"/>
<protein>
    <submittedName>
        <fullName evidence="1">Type II toxin-antitoxin system HicB family antitoxin</fullName>
    </submittedName>
</protein>
<dbReference type="SUPFAM" id="SSF143100">
    <property type="entry name" value="TTHA1013/TTHA0281-like"/>
    <property type="match status" value="1"/>
</dbReference>